<evidence type="ECO:0000313" key="1">
    <source>
        <dbReference type="EMBL" id="GJT19263.1"/>
    </source>
</evidence>
<reference evidence="1" key="1">
    <citation type="journal article" date="2022" name="Int. J. Mol. Sci.">
        <title>Draft Genome of Tanacetum Coccineum: Genomic Comparison of Closely Related Tanacetum-Family Plants.</title>
        <authorList>
            <person name="Yamashiro T."/>
            <person name="Shiraishi A."/>
            <person name="Nakayama K."/>
            <person name="Satake H."/>
        </authorList>
    </citation>
    <scope>NUCLEOTIDE SEQUENCE</scope>
</reference>
<dbReference type="Proteomes" id="UP001151760">
    <property type="component" value="Unassembled WGS sequence"/>
</dbReference>
<organism evidence="1 2">
    <name type="scientific">Tanacetum coccineum</name>
    <dbReference type="NCBI Taxonomy" id="301880"/>
    <lineage>
        <taxon>Eukaryota</taxon>
        <taxon>Viridiplantae</taxon>
        <taxon>Streptophyta</taxon>
        <taxon>Embryophyta</taxon>
        <taxon>Tracheophyta</taxon>
        <taxon>Spermatophyta</taxon>
        <taxon>Magnoliopsida</taxon>
        <taxon>eudicotyledons</taxon>
        <taxon>Gunneridae</taxon>
        <taxon>Pentapetalae</taxon>
        <taxon>asterids</taxon>
        <taxon>campanulids</taxon>
        <taxon>Asterales</taxon>
        <taxon>Asteraceae</taxon>
        <taxon>Asteroideae</taxon>
        <taxon>Anthemideae</taxon>
        <taxon>Anthemidinae</taxon>
        <taxon>Tanacetum</taxon>
    </lineage>
</organism>
<comment type="caution">
    <text evidence="1">The sequence shown here is derived from an EMBL/GenBank/DDBJ whole genome shotgun (WGS) entry which is preliminary data.</text>
</comment>
<reference evidence="1" key="2">
    <citation type="submission" date="2022-01" db="EMBL/GenBank/DDBJ databases">
        <authorList>
            <person name="Yamashiro T."/>
            <person name="Shiraishi A."/>
            <person name="Satake H."/>
            <person name="Nakayama K."/>
        </authorList>
    </citation>
    <scope>NUCLEOTIDE SEQUENCE</scope>
</reference>
<protein>
    <submittedName>
        <fullName evidence="1">Uncharacterized protein</fullName>
    </submittedName>
</protein>
<evidence type="ECO:0000313" key="2">
    <source>
        <dbReference type="Proteomes" id="UP001151760"/>
    </source>
</evidence>
<sequence>MQVMASQMIQAVDRVEQVGVQVELGQQTSTQRDETVTGLTQHVQALQVDVQQRDTQIQQLQTTVIEMSSRESTLMRCILGLEKRIAALKRRPPGPQIMDVDRFLRRVEAEMVSPEVESEKWRRLLLHQMCLVNVASTDGREENSFRHPSMRVVVV</sequence>
<gene>
    <name evidence="1" type="ORF">Tco_0877969</name>
</gene>
<proteinExistence type="predicted"/>
<keyword evidence="2" id="KW-1185">Reference proteome</keyword>
<accession>A0ABQ5C020</accession>
<dbReference type="EMBL" id="BQNB010013702">
    <property type="protein sequence ID" value="GJT19263.1"/>
    <property type="molecule type" value="Genomic_DNA"/>
</dbReference>
<name>A0ABQ5C020_9ASTR</name>